<keyword evidence="3" id="KW-1185">Reference proteome</keyword>
<dbReference type="Proteomes" id="UP001165121">
    <property type="component" value="Unassembled WGS sequence"/>
</dbReference>
<dbReference type="InterPro" id="IPR029057">
    <property type="entry name" value="PRTase-like"/>
</dbReference>
<sequence length="110" mass="11913">MLFTFTRVLIIDDVITAGTAIREAFGILEKTNAQVAGVCISLDRQEKVSIEDTRSAIDQVRETFGIPVVSIATLDNLVGYLATVDAASDANASFLPVIRTYRADYGVSKQ</sequence>
<dbReference type="InterPro" id="IPR000836">
    <property type="entry name" value="PRTase_dom"/>
</dbReference>
<gene>
    <name evidence="2" type="ORF">Pfra01_000064400</name>
</gene>
<dbReference type="SUPFAM" id="SSF53271">
    <property type="entry name" value="PRTase-like"/>
    <property type="match status" value="1"/>
</dbReference>
<organism evidence="2 3">
    <name type="scientific">Phytophthora fragariaefolia</name>
    <dbReference type="NCBI Taxonomy" id="1490495"/>
    <lineage>
        <taxon>Eukaryota</taxon>
        <taxon>Sar</taxon>
        <taxon>Stramenopiles</taxon>
        <taxon>Oomycota</taxon>
        <taxon>Peronosporomycetes</taxon>
        <taxon>Peronosporales</taxon>
        <taxon>Peronosporaceae</taxon>
        <taxon>Phytophthora</taxon>
    </lineage>
</organism>
<evidence type="ECO:0000313" key="3">
    <source>
        <dbReference type="Proteomes" id="UP001165121"/>
    </source>
</evidence>
<dbReference type="Pfam" id="PF00156">
    <property type="entry name" value="Pribosyltran"/>
    <property type="match status" value="1"/>
</dbReference>
<dbReference type="GO" id="GO:0004588">
    <property type="term" value="F:orotate phosphoribosyltransferase activity"/>
    <property type="evidence" value="ECO:0007669"/>
    <property type="project" value="TreeGrafter"/>
</dbReference>
<dbReference type="GO" id="GO:0006207">
    <property type="term" value="P:'de novo' pyrimidine nucleobase biosynthetic process"/>
    <property type="evidence" value="ECO:0007669"/>
    <property type="project" value="TreeGrafter"/>
</dbReference>
<proteinExistence type="predicted"/>
<dbReference type="AlphaFoldDB" id="A0A9W6WSJ3"/>
<protein>
    <submittedName>
        <fullName evidence="2">Unnamed protein product</fullName>
    </submittedName>
</protein>
<dbReference type="PANTHER" id="PTHR46683:SF1">
    <property type="entry name" value="OROTATE PHOSPHORIBOSYLTRANSFERASE 1-RELATED"/>
    <property type="match status" value="1"/>
</dbReference>
<dbReference type="OrthoDB" id="5553476at2759"/>
<dbReference type="GO" id="GO:0005737">
    <property type="term" value="C:cytoplasm"/>
    <property type="evidence" value="ECO:0007669"/>
    <property type="project" value="TreeGrafter"/>
</dbReference>
<dbReference type="PANTHER" id="PTHR46683">
    <property type="entry name" value="OROTATE PHOSPHORIBOSYLTRANSFERASE 1-RELATED"/>
    <property type="match status" value="1"/>
</dbReference>
<evidence type="ECO:0000259" key="1">
    <source>
        <dbReference type="Pfam" id="PF00156"/>
    </source>
</evidence>
<dbReference type="Gene3D" id="3.40.50.2020">
    <property type="match status" value="1"/>
</dbReference>
<name>A0A9W6WSJ3_9STRA</name>
<dbReference type="GO" id="GO:0006221">
    <property type="term" value="P:pyrimidine nucleotide biosynthetic process"/>
    <property type="evidence" value="ECO:0007669"/>
    <property type="project" value="TreeGrafter"/>
</dbReference>
<feature type="domain" description="Phosphoribosyltransferase" evidence="1">
    <location>
        <begin position="6"/>
        <end position="48"/>
    </location>
</feature>
<reference evidence="2" key="1">
    <citation type="submission" date="2023-04" db="EMBL/GenBank/DDBJ databases">
        <title>Phytophthora fragariaefolia NBRC 109709.</title>
        <authorList>
            <person name="Ichikawa N."/>
            <person name="Sato H."/>
            <person name="Tonouchi N."/>
        </authorList>
    </citation>
    <scope>NUCLEOTIDE SEQUENCE</scope>
    <source>
        <strain evidence="2">NBRC 109709</strain>
    </source>
</reference>
<comment type="caution">
    <text evidence="2">The sequence shown here is derived from an EMBL/GenBank/DDBJ whole genome shotgun (WGS) entry which is preliminary data.</text>
</comment>
<evidence type="ECO:0000313" key="2">
    <source>
        <dbReference type="EMBL" id="GMF15982.1"/>
    </source>
</evidence>
<dbReference type="GO" id="GO:0046132">
    <property type="term" value="P:pyrimidine ribonucleoside biosynthetic process"/>
    <property type="evidence" value="ECO:0007669"/>
    <property type="project" value="TreeGrafter"/>
</dbReference>
<accession>A0A9W6WSJ3</accession>
<dbReference type="EMBL" id="BSXT01000048">
    <property type="protein sequence ID" value="GMF15982.1"/>
    <property type="molecule type" value="Genomic_DNA"/>
</dbReference>
<dbReference type="CDD" id="cd06223">
    <property type="entry name" value="PRTases_typeI"/>
    <property type="match status" value="1"/>
</dbReference>